<feature type="compositionally biased region" description="Basic and acidic residues" evidence="1">
    <location>
        <begin position="19"/>
        <end position="32"/>
    </location>
</feature>
<sequence>MAVSSPARDSLVRYLSDTDSTRLSKEREKKGLLETNESSSAWERRLEDPQSQAGTNE</sequence>
<accession>A0A4S3JF76</accession>
<reference evidence="2 3" key="1">
    <citation type="submission" date="2019-03" db="EMBL/GenBank/DDBJ databases">
        <title>The genome sequence of a newly discovered highly antifungal drug resistant Aspergillus species, Aspergillus tanneri NIH 1004.</title>
        <authorList>
            <person name="Mounaud S."/>
            <person name="Singh I."/>
            <person name="Joardar V."/>
            <person name="Pakala S."/>
            <person name="Pakala S."/>
            <person name="Venepally P."/>
            <person name="Hoover J."/>
            <person name="Nierman W."/>
            <person name="Chung J."/>
            <person name="Losada L."/>
        </authorList>
    </citation>
    <scope>NUCLEOTIDE SEQUENCE [LARGE SCALE GENOMIC DNA]</scope>
    <source>
        <strain evidence="2 3">NIH1004</strain>
    </source>
</reference>
<feature type="region of interest" description="Disordered" evidence="1">
    <location>
        <begin position="1"/>
        <end position="57"/>
    </location>
</feature>
<gene>
    <name evidence="2" type="ORF">EYZ11_006550</name>
</gene>
<proteinExistence type="predicted"/>
<dbReference type="VEuPathDB" id="FungiDB:EYZ11_006550"/>
<organism evidence="2 3">
    <name type="scientific">Aspergillus tanneri</name>
    <dbReference type="NCBI Taxonomy" id="1220188"/>
    <lineage>
        <taxon>Eukaryota</taxon>
        <taxon>Fungi</taxon>
        <taxon>Dikarya</taxon>
        <taxon>Ascomycota</taxon>
        <taxon>Pezizomycotina</taxon>
        <taxon>Eurotiomycetes</taxon>
        <taxon>Eurotiomycetidae</taxon>
        <taxon>Eurotiales</taxon>
        <taxon>Aspergillaceae</taxon>
        <taxon>Aspergillus</taxon>
        <taxon>Aspergillus subgen. Circumdati</taxon>
    </lineage>
</organism>
<evidence type="ECO:0000313" key="2">
    <source>
        <dbReference type="EMBL" id="THC93973.1"/>
    </source>
</evidence>
<dbReference type="AlphaFoldDB" id="A0A4S3JF76"/>
<dbReference type="EMBL" id="SOSA01000233">
    <property type="protein sequence ID" value="THC93973.1"/>
    <property type="molecule type" value="Genomic_DNA"/>
</dbReference>
<dbReference type="Proteomes" id="UP000308092">
    <property type="component" value="Unassembled WGS sequence"/>
</dbReference>
<evidence type="ECO:0000256" key="1">
    <source>
        <dbReference type="SAM" id="MobiDB-lite"/>
    </source>
</evidence>
<evidence type="ECO:0000313" key="3">
    <source>
        <dbReference type="Proteomes" id="UP000308092"/>
    </source>
</evidence>
<protein>
    <submittedName>
        <fullName evidence="2">Uncharacterized protein</fullName>
    </submittedName>
</protein>
<keyword evidence="3" id="KW-1185">Reference proteome</keyword>
<name>A0A4S3JF76_9EURO</name>
<comment type="caution">
    <text evidence="2">The sequence shown here is derived from an EMBL/GenBank/DDBJ whole genome shotgun (WGS) entry which is preliminary data.</text>
</comment>